<gene>
    <name evidence="3" type="ORF">FNW21_09545</name>
</gene>
<sequence length="277" mass="30789">MKKSALVLLLLLVSTSITAQKKEKIKGSKTVTIESKEIGNFNAIEVEDNIEVYLEKGTKNEIKIEADENLHDIITTELRDNTLRIYTTKNAGSYKKLVVRITYTPDLKKVTAKNEAVINAIEQLELDTVEFDALDYSKLFLNANCTQFILKSNDKTKVELNLKAVNTQVELSKNATLKALLTTTDLKCDGYQKTIATLEGDISNATIRLDNNAILSGKKLTTKKADVTLEGYTTCSITAETNLILDASDQSEMTFLGEPKIEIRAFTGESKLIKKLK</sequence>
<dbReference type="Gene3D" id="2.160.20.120">
    <property type="match status" value="1"/>
</dbReference>
<name>A0A553E2F3_9FLAO</name>
<dbReference type="EMBL" id="VJZT01000009">
    <property type="protein sequence ID" value="TRX39170.1"/>
    <property type="molecule type" value="Genomic_DNA"/>
</dbReference>
<dbReference type="InterPro" id="IPR021255">
    <property type="entry name" value="DUF2807"/>
</dbReference>
<reference evidence="3 4" key="1">
    <citation type="submission" date="2019-07" db="EMBL/GenBank/DDBJ databases">
        <title>Novel species of Flavobacterium.</title>
        <authorList>
            <person name="Liu Q."/>
            <person name="Xin Y.-H."/>
        </authorList>
    </citation>
    <scope>NUCLEOTIDE SEQUENCE [LARGE SCALE GENOMIC DNA]</scope>
    <source>
        <strain evidence="3 4">LB1R34</strain>
    </source>
</reference>
<evidence type="ECO:0000256" key="1">
    <source>
        <dbReference type="SAM" id="SignalP"/>
    </source>
</evidence>
<feature type="chain" id="PRO_5022009373" evidence="1">
    <location>
        <begin position="20"/>
        <end position="277"/>
    </location>
</feature>
<dbReference type="AlphaFoldDB" id="A0A553E2F3"/>
<dbReference type="Pfam" id="PF10988">
    <property type="entry name" value="DUF2807"/>
    <property type="match status" value="1"/>
</dbReference>
<dbReference type="Proteomes" id="UP000316371">
    <property type="component" value="Unassembled WGS sequence"/>
</dbReference>
<comment type="caution">
    <text evidence="3">The sequence shown here is derived from an EMBL/GenBank/DDBJ whole genome shotgun (WGS) entry which is preliminary data.</text>
</comment>
<feature type="signal peptide" evidence="1">
    <location>
        <begin position="1"/>
        <end position="19"/>
    </location>
</feature>
<dbReference type="RefSeq" id="WP_144256514.1">
    <property type="nucleotide sequence ID" value="NZ_VJZT01000009.1"/>
</dbReference>
<dbReference type="OrthoDB" id="1419485at2"/>
<organism evidence="3 4">
    <name type="scientific">Flavobacterium restrictum</name>
    <dbReference type="NCBI Taxonomy" id="2594428"/>
    <lineage>
        <taxon>Bacteria</taxon>
        <taxon>Pseudomonadati</taxon>
        <taxon>Bacteroidota</taxon>
        <taxon>Flavobacteriia</taxon>
        <taxon>Flavobacteriales</taxon>
        <taxon>Flavobacteriaceae</taxon>
        <taxon>Flavobacterium</taxon>
    </lineage>
</organism>
<evidence type="ECO:0000259" key="2">
    <source>
        <dbReference type="Pfam" id="PF10988"/>
    </source>
</evidence>
<keyword evidence="4" id="KW-1185">Reference proteome</keyword>
<keyword evidence="1" id="KW-0732">Signal</keyword>
<evidence type="ECO:0000313" key="4">
    <source>
        <dbReference type="Proteomes" id="UP000316371"/>
    </source>
</evidence>
<evidence type="ECO:0000313" key="3">
    <source>
        <dbReference type="EMBL" id="TRX39170.1"/>
    </source>
</evidence>
<protein>
    <submittedName>
        <fullName evidence="3">DUF2807 domain-containing protein</fullName>
    </submittedName>
</protein>
<accession>A0A553E2F3</accession>
<feature type="domain" description="Putative auto-transporter adhesin head GIN" evidence="2">
    <location>
        <begin position="40"/>
        <end position="259"/>
    </location>
</feature>
<proteinExistence type="predicted"/>